<organism evidence="2 3">
    <name type="scientific">Bacillus phage BCP12</name>
    <dbReference type="NCBI Taxonomy" id="1913122"/>
    <lineage>
        <taxon>Viruses</taxon>
        <taxon>Duplodnaviria</taxon>
        <taxon>Heunggongvirae</taxon>
        <taxon>Uroviricota</taxon>
        <taxon>Caudoviricetes</taxon>
        <taxon>Herelleviridae</taxon>
        <taxon>Bastillevirinae</taxon>
        <taxon>Tsarbombavirus</taxon>
        <taxon>Tsarbombavirus BCP78</taxon>
    </lineage>
</organism>
<evidence type="ECO:0000313" key="2">
    <source>
        <dbReference type="EMBL" id="AQN32604.1"/>
    </source>
</evidence>
<dbReference type="Proteomes" id="UP000246806">
    <property type="component" value="Genome"/>
</dbReference>
<evidence type="ECO:0000259" key="1">
    <source>
        <dbReference type="Pfam" id="PF11645"/>
    </source>
</evidence>
<accession>A0A2S0CSA0</accession>
<feature type="domain" description="PD(D/E)XK endonuclease" evidence="1">
    <location>
        <begin position="5"/>
        <end position="111"/>
    </location>
</feature>
<dbReference type="Gene3D" id="3.40.1350.10">
    <property type="match status" value="1"/>
</dbReference>
<evidence type="ECO:0000313" key="3">
    <source>
        <dbReference type="Proteomes" id="UP000246806"/>
    </source>
</evidence>
<dbReference type="InterPro" id="IPR021671">
    <property type="entry name" value="PD(D/E)XK_Endonuc"/>
</dbReference>
<name>A0A2S0CSA0_9CAUD</name>
<proteinExistence type="predicted"/>
<gene>
    <name evidence="2" type="ORF">BCP12_204</name>
</gene>
<sequence length="131" mass="14510">MMTPIQKGNIGVGMAIGYYTSKGYNVSIPLNDNQDYDLIADINNELKKVQVKTSLATSDNGMYQVYLRTITSSTTGVKKIKNFQDSTVDYLFVATGSGTMYQIPKDVVTQKNQLSLTAKYDCYKVGFMSIS</sequence>
<dbReference type="Pfam" id="PF11645">
    <property type="entry name" value="PDDEXK_5"/>
    <property type="match status" value="1"/>
</dbReference>
<dbReference type="EMBL" id="KX987999">
    <property type="protein sequence ID" value="AQN32604.1"/>
    <property type="molecule type" value="Genomic_DNA"/>
</dbReference>
<reference evidence="2 3" key="1">
    <citation type="submission" date="2016-10" db="EMBL/GenBank/DDBJ databases">
        <title>Complete Genome Sequence of Bacillus Phage BCP12.</title>
        <authorList>
            <person name="Ghosh K."/>
            <person name="Kim K.-P."/>
        </authorList>
    </citation>
    <scope>NUCLEOTIDE SEQUENCE [LARGE SCALE GENOMIC DNA]</scope>
</reference>
<dbReference type="InterPro" id="IPR011856">
    <property type="entry name" value="tRNA_endonuc-like_dom_sf"/>
</dbReference>
<dbReference type="GO" id="GO:0003676">
    <property type="term" value="F:nucleic acid binding"/>
    <property type="evidence" value="ECO:0007669"/>
    <property type="project" value="InterPro"/>
</dbReference>
<protein>
    <recommendedName>
        <fullName evidence="1">PD(D/E)XK endonuclease domain-containing protein</fullName>
    </recommendedName>
</protein>